<dbReference type="OrthoDB" id="3940634at2759"/>
<dbReference type="Proteomes" id="UP000030641">
    <property type="component" value="Unassembled WGS sequence"/>
</dbReference>
<dbReference type="SUPFAM" id="SSF48452">
    <property type="entry name" value="TPR-like"/>
    <property type="match status" value="1"/>
</dbReference>
<dbReference type="EMBL" id="KL584749">
    <property type="protein sequence ID" value="KER00929.1"/>
    <property type="molecule type" value="Genomic_DNA"/>
</dbReference>
<dbReference type="HOGENOM" id="CLU_1844710_0_0_1"/>
<reference evidence="1 2" key="1">
    <citation type="journal article" date="2014" name="BMC Genomics">
        <title>Genome sequencing of four Aureobasidium pullulans varieties: biotechnological potential, stress tolerance, and description of new species.</title>
        <authorList>
            <person name="Gostin Ar C."/>
            <person name="Ohm R.A."/>
            <person name="Kogej T."/>
            <person name="Sonjak S."/>
            <person name="Turk M."/>
            <person name="Zajc J."/>
            <person name="Zalar P."/>
            <person name="Grube M."/>
            <person name="Sun H."/>
            <person name="Han J."/>
            <person name="Sharma A."/>
            <person name="Chiniquy J."/>
            <person name="Ngan C.Y."/>
            <person name="Lipzen A."/>
            <person name="Barry K."/>
            <person name="Grigoriev I.V."/>
            <person name="Gunde-Cimerman N."/>
        </authorList>
    </citation>
    <scope>NUCLEOTIDE SEQUENCE [LARGE SCALE GENOMIC DNA]</scope>
    <source>
        <strain evidence="1 2">EXF-2481</strain>
    </source>
</reference>
<protein>
    <submittedName>
        <fullName evidence="1">Uncharacterized protein</fullName>
    </submittedName>
</protein>
<dbReference type="AlphaFoldDB" id="A0A074YT46"/>
<organism evidence="1 2">
    <name type="scientific">Aureobasidium subglaciale (strain EXF-2481)</name>
    <name type="common">Aureobasidium pullulans var. subglaciale</name>
    <dbReference type="NCBI Taxonomy" id="1043005"/>
    <lineage>
        <taxon>Eukaryota</taxon>
        <taxon>Fungi</taxon>
        <taxon>Dikarya</taxon>
        <taxon>Ascomycota</taxon>
        <taxon>Pezizomycotina</taxon>
        <taxon>Dothideomycetes</taxon>
        <taxon>Dothideomycetidae</taxon>
        <taxon>Dothideales</taxon>
        <taxon>Saccotheciaceae</taxon>
        <taxon>Aureobasidium</taxon>
    </lineage>
</organism>
<proteinExistence type="predicted"/>
<keyword evidence="2" id="KW-1185">Reference proteome</keyword>
<accession>A0A074YT46</accession>
<evidence type="ECO:0000313" key="2">
    <source>
        <dbReference type="Proteomes" id="UP000030641"/>
    </source>
</evidence>
<dbReference type="RefSeq" id="XP_013349413.1">
    <property type="nucleotide sequence ID" value="XM_013493959.1"/>
</dbReference>
<gene>
    <name evidence="1" type="ORF">AUEXF2481DRAFT_35187</name>
</gene>
<name>A0A074YT46_AURSE</name>
<dbReference type="Gene3D" id="1.25.40.10">
    <property type="entry name" value="Tetratricopeptide repeat domain"/>
    <property type="match status" value="1"/>
</dbReference>
<evidence type="ECO:0000313" key="1">
    <source>
        <dbReference type="EMBL" id="KER00929.1"/>
    </source>
</evidence>
<dbReference type="InterPro" id="IPR011990">
    <property type="entry name" value="TPR-like_helical_dom_sf"/>
</dbReference>
<dbReference type="GeneID" id="25365257"/>
<dbReference type="InParanoid" id="A0A074YT46"/>
<sequence>MDTSTKNNLTDMTSEALRHVSLGDLARAEESYQHIIPVMQQQEGTEAASRELYNLSNVRIQQQEYSEAESILRDLLVPLAQRPVDEDTVHFLEQEAGSVRMLSQSLSGQSKVNGTLQDGFKDVNEQMQARGTCYGLLAN</sequence>